<dbReference type="RefSeq" id="WP_023163387.1">
    <property type="nucleotide sequence ID" value="NC_022592.1"/>
</dbReference>
<gene>
    <name evidence="1" type="ORF">CAETHG_3762</name>
</gene>
<evidence type="ECO:0000313" key="1">
    <source>
        <dbReference type="EMBL" id="AGY77963.1"/>
    </source>
</evidence>
<name>A0ABN4BJM4_9CLOT</name>
<proteinExistence type="predicted"/>
<evidence type="ECO:0000313" key="2">
    <source>
        <dbReference type="Proteomes" id="UP000017590"/>
    </source>
</evidence>
<accession>A0ABN4BJM4</accession>
<organism evidence="1 2">
    <name type="scientific">Clostridium autoethanogenum DSM 10061</name>
    <dbReference type="NCBI Taxonomy" id="1341692"/>
    <lineage>
        <taxon>Bacteria</taxon>
        <taxon>Bacillati</taxon>
        <taxon>Bacillota</taxon>
        <taxon>Clostridia</taxon>
        <taxon>Eubacteriales</taxon>
        <taxon>Clostridiaceae</taxon>
        <taxon>Clostridium</taxon>
    </lineage>
</organism>
<dbReference type="Proteomes" id="UP000017590">
    <property type="component" value="Chromosome"/>
</dbReference>
<protein>
    <submittedName>
        <fullName evidence="1">DUF4433 domain-containing protein</fullName>
    </submittedName>
</protein>
<reference evidence="2" key="1">
    <citation type="journal article" date="2014" name="Biotechnol. Biofuels">
        <title>Comparison of single-molecule sequencing and hybrid approaches for finishing the genome of Clostridium autoethanogenum and analysis of CRISPR systems in industrial relevant Clostridia.</title>
        <authorList>
            <person name="Brown S.D."/>
            <person name="Nagaraju S."/>
            <person name="Utturkar S."/>
            <person name="De Tissera S."/>
            <person name="Segovia S."/>
            <person name="Mitchell W."/>
            <person name="Land M.L."/>
            <person name="Dassanayake A."/>
            <person name="Kopke M."/>
        </authorList>
    </citation>
    <scope>NUCLEOTIDE SEQUENCE [LARGE SCALE GENOMIC DNA]</scope>
    <source>
        <strain evidence="2">DSM 10061</strain>
    </source>
</reference>
<dbReference type="EMBL" id="CP006763">
    <property type="protein sequence ID" value="AGY77963.1"/>
    <property type="molecule type" value="Genomic_DNA"/>
</dbReference>
<keyword evidence="2" id="KW-1185">Reference proteome</keyword>
<sequence length="100" mass="11726">MVYYHFTPIDNLPSILKSRTLVNKSNGVFVCDSFEDLCKFVTIYRNLNGYKLDDLAYISFETDMELEESFDHDKEFFNGARAYYSLDDIEMENICVSLFS</sequence>